<name>A0A316W6U2_9BASI</name>
<feature type="compositionally biased region" description="Low complexity" evidence="2">
    <location>
        <begin position="272"/>
        <end position="296"/>
    </location>
</feature>
<dbReference type="RefSeq" id="XP_025372757.1">
    <property type="nucleotide sequence ID" value="XM_025511624.1"/>
</dbReference>
<dbReference type="PROSITE" id="PS50012">
    <property type="entry name" value="RCC1_3"/>
    <property type="match status" value="2"/>
</dbReference>
<dbReference type="InParanoid" id="A0A316W6U2"/>
<accession>A0A316W6U2</accession>
<keyword evidence="4" id="KW-1185">Reference proteome</keyword>
<evidence type="ECO:0000313" key="3">
    <source>
        <dbReference type="EMBL" id="PWN45597.1"/>
    </source>
</evidence>
<dbReference type="Gene3D" id="2.130.10.30">
    <property type="entry name" value="Regulator of chromosome condensation 1/beta-lactamase-inhibitor protein II"/>
    <property type="match status" value="2"/>
</dbReference>
<dbReference type="Proteomes" id="UP000245783">
    <property type="component" value="Unassembled WGS sequence"/>
</dbReference>
<dbReference type="InterPro" id="IPR051553">
    <property type="entry name" value="Ran_GTPase-activating"/>
</dbReference>
<dbReference type="PANTHER" id="PTHR45982:SF1">
    <property type="entry name" value="REGULATOR OF CHROMOSOME CONDENSATION"/>
    <property type="match status" value="1"/>
</dbReference>
<proteinExistence type="predicted"/>
<dbReference type="InterPro" id="IPR000408">
    <property type="entry name" value="Reg_chr_condens"/>
</dbReference>
<feature type="compositionally biased region" description="Polar residues" evidence="2">
    <location>
        <begin position="258"/>
        <end position="271"/>
    </location>
</feature>
<dbReference type="InterPro" id="IPR009091">
    <property type="entry name" value="RCC1/BLIP-II"/>
</dbReference>
<evidence type="ECO:0000256" key="2">
    <source>
        <dbReference type="SAM" id="MobiDB-lite"/>
    </source>
</evidence>
<dbReference type="AlphaFoldDB" id="A0A316W6U2"/>
<sequence>MEQGYCLLTAGSNSGGQLGIGHRDDAHCWTPASTSRTHLGSGGTSFDTFPPPGYRITKLSSGANHSIALVQPIDGLSGFFTVWCTGETVQGQLGQAALELGEVRTRWMPLCLEQEVRTANRGLGNGKDGVNAHVLSAQASSALDVACSWNASFIVLRASRSADLASPVHSDVILALGTPKDNAFGELGLSDKSDAAPDSEHAARILNLGGLVHTGPLRIEQITAGLRHVVALASSHRSGIQYMHLIGWGAARHGQLGSFSATEPSNTQASASRPRTGSKSTTSSSPRTSTPRVIRTWCCKSKRKNDESKAPHGSFSLAAGREHTVVSVPAGWQEASDMTPPSEALRVRVWGSDRRGQRTVAQGDFCESVSLSVAATWDSTFLLCEGEGVDAGEDKMQILACGSNARGQLGSGQDEDASLTSSKKIQQVALPAHISSASEQSCEMSAGSEHVLLLCQARIRSEGRAGPAEVWAWGWNEHGNLALGSSTSPNTQLEGSVKSAVTQWAHARPTNVWAGCGTSFVQVELTKA</sequence>
<dbReference type="GeneID" id="37033494"/>
<organism evidence="3 4">
    <name type="scientific">Ceraceosorus guamensis</name>
    <dbReference type="NCBI Taxonomy" id="1522189"/>
    <lineage>
        <taxon>Eukaryota</taxon>
        <taxon>Fungi</taxon>
        <taxon>Dikarya</taxon>
        <taxon>Basidiomycota</taxon>
        <taxon>Ustilaginomycotina</taxon>
        <taxon>Exobasidiomycetes</taxon>
        <taxon>Ceraceosorales</taxon>
        <taxon>Ceraceosoraceae</taxon>
        <taxon>Ceraceosorus</taxon>
    </lineage>
</organism>
<reference evidence="3 4" key="1">
    <citation type="journal article" date="2018" name="Mol. Biol. Evol.">
        <title>Broad Genomic Sampling Reveals a Smut Pathogenic Ancestry of the Fungal Clade Ustilaginomycotina.</title>
        <authorList>
            <person name="Kijpornyongpan T."/>
            <person name="Mondo S.J."/>
            <person name="Barry K."/>
            <person name="Sandor L."/>
            <person name="Lee J."/>
            <person name="Lipzen A."/>
            <person name="Pangilinan J."/>
            <person name="LaButti K."/>
            <person name="Hainaut M."/>
            <person name="Henrissat B."/>
            <person name="Grigoriev I.V."/>
            <person name="Spatafora J.W."/>
            <person name="Aime M.C."/>
        </authorList>
    </citation>
    <scope>NUCLEOTIDE SEQUENCE [LARGE SCALE GENOMIC DNA]</scope>
    <source>
        <strain evidence="3 4">MCA 4658</strain>
    </source>
</reference>
<dbReference type="EMBL" id="KZ819354">
    <property type="protein sequence ID" value="PWN45597.1"/>
    <property type="molecule type" value="Genomic_DNA"/>
</dbReference>
<dbReference type="STRING" id="1522189.A0A316W6U2"/>
<protein>
    <submittedName>
        <fullName evidence="3">RCC1/BLIP-II</fullName>
    </submittedName>
</protein>
<dbReference type="SUPFAM" id="SSF50985">
    <property type="entry name" value="RCC1/BLIP-II"/>
    <property type="match status" value="1"/>
</dbReference>
<dbReference type="PANTHER" id="PTHR45982">
    <property type="entry name" value="REGULATOR OF CHROMOSOME CONDENSATION"/>
    <property type="match status" value="1"/>
</dbReference>
<gene>
    <name evidence="3" type="ORF">IE81DRAFT_285176</name>
</gene>
<dbReference type="OrthoDB" id="5370059at2759"/>
<evidence type="ECO:0000313" key="4">
    <source>
        <dbReference type="Proteomes" id="UP000245783"/>
    </source>
</evidence>
<feature type="region of interest" description="Disordered" evidence="2">
    <location>
        <begin position="258"/>
        <end position="296"/>
    </location>
</feature>
<evidence type="ECO:0000256" key="1">
    <source>
        <dbReference type="PROSITE-ProRule" id="PRU00235"/>
    </source>
</evidence>
<feature type="repeat" description="RCC1" evidence="1">
    <location>
        <begin position="5"/>
        <end position="72"/>
    </location>
</feature>
<feature type="repeat" description="RCC1" evidence="1">
    <location>
        <begin position="396"/>
        <end position="457"/>
    </location>
</feature>